<dbReference type="EMBL" id="OZ034828">
    <property type="protein sequence ID" value="CAL1684774.1"/>
    <property type="molecule type" value="Genomic_DNA"/>
</dbReference>
<organism evidence="1 2">
    <name type="scientific">Lasius platythorax</name>
    <dbReference type="NCBI Taxonomy" id="488582"/>
    <lineage>
        <taxon>Eukaryota</taxon>
        <taxon>Metazoa</taxon>
        <taxon>Ecdysozoa</taxon>
        <taxon>Arthropoda</taxon>
        <taxon>Hexapoda</taxon>
        <taxon>Insecta</taxon>
        <taxon>Pterygota</taxon>
        <taxon>Neoptera</taxon>
        <taxon>Endopterygota</taxon>
        <taxon>Hymenoptera</taxon>
        <taxon>Apocrita</taxon>
        <taxon>Aculeata</taxon>
        <taxon>Formicoidea</taxon>
        <taxon>Formicidae</taxon>
        <taxon>Formicinae</taxon>
        <taxon>Lasius</taxon>
        <taxon>Lasius</taxon>
    </lineage>
</organism>
<reference evidence="1" key="1">
    <citation type="submission" date="2024-04" db="EMBL/GenBank/DDBJ databases">
        <authorList>
            <consortium name="Molecular Ecology Group"/>
        </authorList>
    </citation>
    <scope>NUCLEOTIDE SEQUENCE</scope>
</reference>
<sequence length="102" mass="11288">MHNAEHNRASVAAAAAAAVRLSICRWSFNIALLLVSLSDYNEAGMLGLNVLLRGVQMCVASPPPAKMEQLGFMHVRERIRGKSRDRSRLVASRISFNRNVKL</sequence>
<proteinExistence type="predicted"/>
<evidence type="ECO:0000313" key="2">
    <source>
        <dbReference type="Proteomes" id="UP001497644"/>
    </source>
</evidence>
<dbReference type="Proteomes" id="UP001497644">
    <property type="component" value="Chromosome 5"/>
</dbReference>
<name>A0AAV2NW63_9HYME</name>
<protein>
    <submittedName>
        <fullName evidence="1">Uncharacterized protein</fullName>
    </submittedName>
</protein>
<keyword evidence="2" id="KW-1185">Reference proteome</keyword>
<evidence type="ECO:0000313" key="1">
    <source>
        <dbReference type="EMBL" id="CAL1684774.1"/>
    </source>
</evidence>
<dbReference type="AlphaFoldDB" id="A0AAV2NW63"/>
<accession>A0AAV2NW63</accession>
<gene>
    <name evidence="1" type="ORF">LPLAT_LOCUS10330</name>
</gene>